<protein>
    <submittedName>
        <fullName evidence="15">Sodium/proline symporter</fullName>
    </submittedName>
</protein>
<keyword evidence="16" id="KW-1185">Reference proteome</keyword>
<feature type="transmembrane region" description="Helical" evidence="14">
    <location>
        <begin position="435"/>
        <end position="459"/>
    </location>
</feature>
<feature type="transmembrane region" description="Helical" evidence="14">
    <location>
        <begin position="244"/>
        <end position="265"/>
    </location>
</feature>
<dbReference type="EMBL" id="CP036279">
    <property type="protein sequence ID" value="QDU60247.1"/>
    <property type="molecule type" value="Genomic_DNA"/>
</dbReference>
<evidence type="ECO:0000256" key="5">
    <source>
        <dbReference type="ARBA" id="ARBA00022692"/>
    </source>
</evidence>
<keyword evidence="9" id="KW-0406">Ion transport</keyword>
<dbReference type="GO" id="GO:0006814">
    <property type="term" value="P:sodium ion transport"/>
    <property type="evidence" value="ECO:0007669"/>
    <property type="project" value="UniProtKB-KW"/>
</dbReference>
<evidence type="ECO:0000256" key="11">
    <source>
        <dbReference type="ARBA" id="ARBA00023201"/>
    </source>
</evidence>
<feature type="transmembrane region" description="Helical" evidence="14">
    <location>
        <begin position="85"/>
        <end position="110"/>
    </location>
</feature>
<dbReference type="InterPro" id="IPR001734">
    <property type="entry name" value="Na/solute_symporter"/>
</dbReference>
<evidence type="ECO:0000256" key="14">
    <source>
        <dbReference type="SAM" id="Phobius"/>
    </source>
</evidence>
<comment type="similarity">
    <text evidence="2 13">Belongs to the sodium:solute symporter (SSF) (TC 2.A.21) family.</text>
</comment>
<evidence type="ECO:0000256" key="3">
    <source>
        <dbReference type="ARBA" id="ARBA00022448"/>
    </source>
</evidence>
<dbReference type="GO" id="GO:0005886">
    <property type="term" value="C:plasma membrane"/>
    <property type="evidence" value="ECO:0007669"/>
    <property type="project" value="UniProtKB-SubCell"/>
</dbReference>
<feature type="transmembrane region" description="Helical" evidence="14">
    <location>
        <begin position="516"/>
        <end position="538"/>
    </location>
</feature>
<dbReference type="PANTHER" id="PTHR48086:SF3">
    <property type="entry name" value="SODIUM_PROLINE SYMPORTER"/>
    <property type="match status" value="1"/>
</dbReference>
<name>A0A518AZS7_9BACT</name>
<dbReference type="InterPro" id="IPR050277">
    <property type="entry name" value="Sodium:Solute_Symporter"/>
</dbReference>
<keyword evidence="3" id="KW-0813">Transport</keyword>
<keyword evidence="5 14" id="KW-0812">Transmembrane</keyword>
<evidence type="ECO:0000256" key="10">
    <source>
        <dbReference type="ARBA" id="ARBA00023136"/>
    </source>
</evidence>
<reference evidence="15 16" key="1">
    <citation type="submission" date="2019-02" db="EMBL/GenBank/DDBJ databases">
        <title>Deep-cultivation of Planctomycetes and their phenomic and genomic characterization uncovers novel biology.</title>
        <authorList>
            <person name="Wiegand S."/>
            <person name="Jogler M."/>
            <person name="Boedeker C."/>
            <person name="Pinto D."/>
            <person name="Vollmers J."/>
            <person name="Rivas-Marin E."/>
            <person name="Kohn T."/>
            <person name="Peeters S.H."/>
            <person name="Heuer A."/>
            <person name="Rast P."/>
            <person name="Oberbeckmann S."/>
            <person name="Bunk B."/>
            <person name="Jeske O."/>
            <person name="Meyerdierks A."/>
            <person name="Storesund J.E."/>
            <person name="Kallscheuer N."/>
            <person name="Luecker S."/>
            <person name="Lage O.M."/>
            <person name="Pohl T."/>
            <person name="Merkel B.J."/>
            <person name="Hornburger P."/>
            <person name="Mueller R.-W."/>
            <person name="Bruemmer F."/>
            <person name="Labrenz M."/>
            <person name="Spormann A.M."/>
            <person name="Op den Camp H."/>
            <person name="Overmann J."/>
            <person name="Amann R."/>
            <person name="Jetten M.S.M."/>
            <person name="Mascher T."/>
            <person name="Medema M.H."/>
            <person name="Devos D.P."/>
            <person name="Kaster A.-K."/>
            <person name="Ovreas L."/>
            <person name="Rohde M."/>
            <person name="Galperin M.Y."/>
            <person name="Jogler C."/>
        </authorList>
    </citation>
    <scope>NUCLEOTIDE SEQUENCE [LARGE SCALE GENOMIC DNA]</scope>
    <source>
        <strain evidence="15 16">Pan216</strain>
    </source>
</reference>
<keyword evidence="10 14" id="KW-0472">Membrane</keyword>
<feature type="transmembrane region" description="Helical" evidence="14">
    <location>
        <begin position="402"/>
        <end position="423"/>
    </location>
</feature>
<feature type="transmembrane region" description="Helical" evidence="14">
    <location>
        <begin position="131"/>
        <end position="150"/>
    </location>
</feature>
<dbReference type="GO" id="GO:0015293">
    <property type="term" value="F:symporter activity"/>
    <property type="evidence" value="ECO:0007669"/>
    <property type="project" value="UniProtKB-KW"/>
</dbReference>
<dbReference type="Proteomes" id="UP000317093">
    <property type="component" value="Chromosome"/>
</dbReference>
<keyword evidence="7 14" id="KW-1133">Transmembrane helix</keyword>
<dbReference type="Pfam" id="PF00474">
    <property type="entry name" value="SSF"/>
    <property type="match status" value="1"/>
</dbReference>
<dbReference type="OrthoDB" id="9789704at2"/>
<feature type="transmembrane region" description="Helical" evidence="14">
    <location>
        <begin position="170"/>
        <end position="190"/>
    </location>
</feature>
<evidence type="ECO:0000256" key="4">
    <source>
        <dbReference type="ARBA" id="ARBA00022475"/>
    </source>
</evidence>
<feature type="transmembrane region" description="Helical" evidence="14">
    <location>
        <begin position="346"/>
        <end position="367"/>
    </location>
</feature>
<dbReference type="AlphaFoldDB" id="A0A518AZS7"/>
<dbReference type="PROSITE" id="PS50283">
    <property type="entry name" value="NA_SOLUT_SYMP_3"/>
    <property type="match status" value="1"/>
</dbReference>
<proteinExistence type="inferred from homology"/>
<dbReference type="RefSeq" id="WP_145255795.1">
    <property type="nucleotide sequence ID" value="NZ_CP036279.1"/>
</dbReference>
<keyword evidence="4" id="KW-1003">Cell membrane</keyword>
<evidence type="ECO:0000313" key="15">
    <source>
        <dbReference type="EMBL" id="QDU60247.1"/>
    </source>
</evidence>
<organism evidence="15 16">
    <name type="scientific">Kolteria novifilia</name>
    <dbReference type="NCBI Taxonomy" id="2527975"/>
    <lineage>
        <taxon>Bacteria</taxon>
        <taxon>Pseudomonadati</taxon>
        <taxon>Planctomycetota</taxon>
        <taxon>Planctomycetia</taxon>
        <taxon>Kolteriales</taxon>
        <taxon>Kolteriaceae</taxon>
        <taxon>Kolteria</taxon>
    </lineage>
</organism>
<evidence type="ECO:0000256" key="7">
    <source>
        <dbReference type="ARBA" id="ARBA00022989"/>
    </source>
</evidence>
<comment type="subcellular location">
    <subcellularLocation>
        <location evidence="1">Cell membrane</location>
        <topology evidence="1">Multi-pass membrane protein</topology>
    </subcellularLocation>
</comment>
<dbReference type="KEGG" id="knv:Pan216_10860"/>
<feature type="transmembrane region" description="Helical" evidence="14">
    <location>
        <begin position="15"/>
        <end position="34"/>
    </location>
</feature>
<gene>
    <name evidence="15" type="primary">putP_1</name>
    <name evidence="15" type="ORF">Pan216_10860</name>
</gene>
<keyword evidence="6" id="KW-0769">Symport</keyword>
<evidence type="ECO:0000256" key="8">
    <source>
        <dbReference type="ARBA" id="ARBA00023053"/>
    </source>
</evidence>
<feature type="transmembrane region" description="Helical" evidence="14">
    <location>
        <begin position="202"/>
        <end position="224"/>
    </location>
</feature>
<dbReference type="PANTHER" id="PTHR48086">
    <property type="entry name" value="SODIUM/PROLINE SYMPORTER-RELATED"/>
    <property type="match status" value="1"/>
</dbReference>
<feature type="transmembrane region" description="Helical" evidence="14">
    <location>
        <begin position="466"/>
        <end position="485"/>
    </location>
</feature>
<evidence type="ECO:0000313" key="16">
    <source>
        <dbReference type="Proteomes" id="UP000317093"/>
    </source>
</evidence>
<keyword evidence="8" id="KW-0915">Sodium</keyword>
<feature type="transmembrane region" description="Helical" evidence="14">
    <location>
        <begin position="55"/>
        <end position="79"/>
    </location>
</feature>
<evidence type="ECO:0000256" key="1">
    <source>
        <dbReference type="ARBA" id="ARBA00004651"/>
    </source>
</evidence>
<evidence type="ECO:0000256" key="2">
    <source>
        <dbReference type="ARBA" id="ARBA00006434"/>
    </source>
</evidence>
<accession>A0A518AZS7</accession>
<evidence type="ECO:0000256" key="6">
    <source>
        <dbReference type="ARBA" id="ARBA00022847"/>
    </source>
</evidence>
<dbReference type="CDD" id="cd10322">
    <property type="entry name" value="SLC5sbd"/>
    <property type="match status" value="1"/>
</dbReference>
<dbReference type="InterPro" id="IPR038377">
    <property type="entry name" value="Na/Glc_symporter_sf"/>
</dbReference>
<feature type="transmembrane region" description="Helical" evidence="14">
    <location>
        <begin position="286"/>
        <end position="312"/>
    </location>
</feature>
<comment type="catalytic activity">
    <reaction evidence="12">
        <text>L-proline(in) + Na(+)(in) = L-proline(out) + Na(+)(out)</text>
        <dbReference type="Rhea" id="RHEA:28967"/>
        <dbReference type="ChEBI" id="CHEBI:29101"/>
        <dbReference type="ChEBI" id="CHEBI:60039"/>
    </reaction>
</comment>
<evidence type="ECO:0000256" key="13">
    <source>
        <dbReference type="RuleBase" id="RU362091"/>
    </source>
</evidence>
<sequence>MMPLWTTVADVPSTIIPLVVVSAYLLLLLFLGWYGYHKSSAGEEDYYLAGRGQGWLVSSLTIMATFLSSFALLGAPGMVYREGVVFALVSLNVPVAGFCIYLLGAPIWRLGHQKGYVTPADMLCDYYGSQVALRILVTLVGVFFSIPYVMMQLKAGGELISPLFPNLDHGYEIGATILAAITALYIMLGGMRSVAWTDALQCVLLTIGMMIAGVAMVTTFGGMSDYSQAVAELPDRSLTVPGNTGYWSVPMLLSVCLLMPIGGIIQPAQWMRFYAARNPKALQRSALIFIILLTGCFLFGIMLLGLGAGVLYPLQQGPEGMIRPHEAVGQYDQVLVVVLKDQLPKLMGMTAGAALSTVLIVAIMAAAMSTADSNLHALSALVTRDVYDRFVRPTATDVERVWVGRVVIVAATTFALAVVVLGRRPSSSLAPFLEMIVGLALFAVAFSVQLLPMTVDVLFVRRGTKAGAIAGLMIGLVVAFCYSSLFSATSGALAESWGGSLATSVSEFVQWSKNRLTIHAMAWGLLANSTVFVLVSLVTPAVSDAKRLEFANLVRSRRSDSVC</sequence>
<dbReference type="Gene3D" id="1.20.1730.10">
    <property type="entry name" value="Sodium/glucose cotransporter"/>
    <property type="match status" value="1"/>
</dbReference>
<evidence type="ECO:0000256" key="12">
    <source>
        <dbReference type="ARBA" id="ARBA00033708"/>
    </source>
</evidence>
<evidence type="ECO:0000256" key="9">
    <source>
        <dbReference type="ARBA" id="ARBA00023065"/>
    </source>
</evidence>
<keyword evidence="11" id="KW-0739">Sodium transport</keyword>